<dbReference type="Pfam" id="PF13516">
    <property type="entry name" value="LRR_6"/>
    <property type="match status" value="6"/>
</dbReference>
<gene>
    <name evidence="4" type="ORF">KIPB_003032</name>
</gene>
<evidence type="ECO:0000256" key="2">
    <source>
        <dbReference type="ARBA" id="ARBA00022614"/>
    </source>
</evidence>
<evidence type="ECO:0008006" key="6">
    <source>
        <dbReference type="Google" id="ProtNLM"/>
    </source>
</evidence>
<name>A0A391NJS3_9EUKA</name>
<dbReference type="InterPro" id="IPR032675">
    <property type="entry name" value="LRR_dom_sf"/>
</dbReference>
<dbReference type="GO" id="GO:0048471">
    <property type="term" value="C:perinuclear region of cytoplasm"/>
    <property type="evidence" value="ECO:0007669"/>
    <property type="project" value="TreeGrafter"/>
</dbReference>
<dbReference type="GO" id="GO:0005096">
    <property type="term" value="F:GTPase activator activity"/>
    <property type="evidence" value="ECO:0007669"/>
    <property type="project" value="InterPro"/>
</dbReference>
<keyword evidence="2" id="KW-0433">Leucine-rich repeat</keyword>
<evidence type="ECO:0000256" key="3">
    <source>
        <dbReference type="ARBA" id="ARBA00022737"/>
    </source>
</evidence>
<accession>A0A391NJS3</accession>
<feature type="non-terminal residue" evidence="4">
    <location>
        <position position="1"/>
    </location>
</feature>
<proteinExistence type="predicted"/>
<keyword evidence="3" id="KW-0677">Repeat</keyword>
<evidence type="ECO:0000313" key="5">
    <source>
        <dbReference type="Proteomes" id="UP000265618"/>
    </source>
</evidence>
<comment type="caution">
    <text evidence="4">The sequence shown here is derived from an EMBL/GenBank/DDBJ whole genome shotgun (WGS) entry which is preliminary data.</text>
</comment>
<dbReference type="GO" id="GO:0031267">
    <property type="term" value="F:small GTPase binding"/>
    <property type="evidence" value="ECO:0007669"/>
    <property type="project" value="TreeGrafter"/>
</dbReference>
<dbReference type="InterPro" id="IPR027417">
    <property type="entry name" value="P-loop_NTPase"/>
</dbReference>
<dbReference type="SMART" id="SM00368">
    <property type="entry name" value="LRR_RI"/>
    <property type="match status" value="7"/>
</dbReference>
<keyword evidence="1" id="KW-0343">GTPase activation</keyword>
<protein>
    <recommendedName>
        <fullName evidence="6">NACHT domain-containing protein</fullName>
    </recommendedName>
</protein>
<sequence length="654" mass="70304">ALASLRTDHADMGGTLQRWIDTQRVQDQVTSNHLDQLQQSLDKVNGDLVFVRKNCVQSQKALSTLLEGMNRLLHGYTADMDTMSGAACLQVTRGLLREQRLSSEYGDPYVSERYVPMEALESALSTFTQQCEVGDPAPSPLFVSLADMGLGKTWSVVHYALSLCSREASLHSHTLLPFYIPLRNGLTDGLNTYFAVVEPATTAERCRCLHASGKTPVIILDGLDEIAISSGMRDALRWIEQFLQAASGSALLVLTCRSSVWANSPELGGKQGLRDYLYTPSQERGDEVCSVSLGEFSDSELVAAIQSYGLLSHPFTPLLLRMCRKPFMLRLVAADVVARGQLPDPSDLESFYPLFYSDTDRRDTVLYRMGLSKAVIQHTLGPFLELLGHPCATVTIRQIKEAHIDTKDSSWALVVSSGLLSATHIMRGASFTIATEYLPYVHRLMETEGLLQSAELNLRANFFGVDGAKTLAVALPSLTALTQLDLGWNDLGDDGAKALAVALPSLTTLTHLKLWNNSIGVDGAKALAVALPSLTTLKSLDLGWNDLGDDGAKALAVALPSLTALTQLDLGWNDLGGDGSKALAASLPSLTALTHLDLGSNNIGEEGAKALAVALPSLTALTQLHLGGNNFGDDGAKALAVALPSLTSLTYVRK</sequence>
<organism evidence="4 5">
    <name type="scientific">Kipferlia bialata</name>
    <dbReference type="NCBI Taxonomy" id="797122"/>
    <lineage>
        <taxon>Eukaryota</taxon>
        <taxon>Metamonada</taxon>
        <taxon>Carpediemonas-like organisms</taxon>
        <taxon>Kipferlia</taxon>
    </lineage>
</organism>
<dbReference type="AlphaFoldDB" id="A0A391NJS3"/>
<dbReference type="EMBL" id="BDIP01000550">
    <property type="protein sequence ID" value="GCA62364.1"/>
    <property type="molecule type" value="Genomic_DNA"/>
</dbReference>
<dbReference type="Proteomes" id="UP000265618">
    <property type="component" value="Unassembled WGS sequence"/>
</dbReference>
<dbReference type="InterPro" id="IPR001611">
    <property type="entry name" value="Leu-rich_rpt"/>
</dbReference>
<dbReference type="SUPFAM" id="SSF52047">
    <property type="entry name" value="RNI-like"/>
    <property type="match status" value="1"/>
</dbReference>
<dbReference type="PANTHER" id="PTHR24113:SF12">
    <property type="entry name" value="RAN GTPASE-ACTIVATING PROTEIN 1"/>
    <property type="match status" value="1"/>
</dbReference>
<dbReference type="GO" id="GO:0006913">
    <property type="term" value="P:nucleocytoplasmic transport"/>
    <property type="evidence" value="ECO:0007669"/>
    <property type="project" value="TreeGrafter"/>
</dbReference>
<reference evidence="4 5" key="1">
    <citation type="journal article" date="2018" name="PLoS ONE">
        <title>The draft genome of Kipferlia bialata reveals reductive genome evolution in fornicate parasites.</title>
        <authorList>
            <person name="Tanifuji G."/>
            <person name="Takabayashi S."/>
            <person name="Kume K."/>
            <person name="Takagi M."/>
            <person name="Nakayama T."/>
            <person name="Kamikawa R."/>
            <person name="Inagaki Y."/>
            <person name="Hashimoto T."/>
        </authorList>
    </citation>
    <scope>NUCLEOTIDE SEQUENCE [LARGE SCALE GENOMIC DNA]</scope>
    <source>
        <strain evidence="4">NY0173</strain>
    </source>
</reference>
<dbReference type="GO" id="GO:0005634">
    <property type="term" value="C:nucleus"/>
    <property type="evidence" value="ECO:0007669"/>
    <property type="project" value="TreeGrafter"/>
</dbReference>
<evidence type="ECO:0000313" key="4">
    <source>
        <dbReference type="EMBL" id="GCA62364.1"/>
    </source>
</evidence>
<dbReference type="PANTHER" id="PTHR24113">
    <property type="entry name" value="RAN GTPASE-ACTIVATING PROTEIN 1"/>
    <property type="match status" value="1"/>
</dbReference>
<evidence type="ECO:0000256" key="1">
    <source>
        <dbReference type="ARBA" id="ARBA00022468"/>
    </source>
</evidence>
<dbReference type="OrthoDB" id="120976at2759"/>
<dbReference type="GO" id="GO:0005829">
    <property type="term" value="C:cytosol"/>
    <property type="evidence" value="ECO:0007669"/>
    <property type="project" value="TreeGrafter"/>
</dbReference>
<keyword evidence="5" id="KW-1185">Reference proteome</keyword>
<dbReference type="Gene3D" id="3.80.10.10">
    <property type="entry name" value="Ribonuclease Inhibitor"/>
    <property type="match status" value="2"/>
</dbReference>
<dbReference type="InterPro" id="IPR027038">
    <property type="entry name" value="RanGap"/>
</dbReference>
<dbReference type="Gene3D" id="3.40.50.300">
    <property type="entry name" value="P-loop containing nucleotide triphosphate hydrolases"/>
    <property type="match status" value="1"/>
</dbReference>